<evidence type="ECO:0000313" key="1">
    <source>
        <dbReference type="EMBL" id="GAI26153.1"/>
    </source>
</evidence>
<dbReference type="EMBL" id="BARV01016368">
    <property type="protein sequence ID" value="GAI26153.1"/>
    <property type="molecule type" value="Genomic_DNA"/>
</dbReference>
<name>X1M483_9ZZZZ</name>
<comment type="caution">
    <text evidence="1">The sequence shown here is derived from an EMBL/GenBank/DDBJ whole genome shotgun (WGS) entry which is preliminary data.</text>
</comment>
<organism evidence="1">
    <name type="scientific">marine sediment metagenome</name>
    <dbReference type="NCBI Taxonomy" id="412755"/>
    <lineage>
        <taxon>unclassified sequences</taxon>
        <taxon>metagenomes</taxon>
        <taxon>ecological metagenomes</taxon>
    </lineage>
</organism>
<dbReference type="AlphaFoldDB" id="X1M483"/>
<sequence>DWKATVTICARWKVDPYFIAAIGWHETHWGKLGAGVTGWILGYGYFPGSTVKEKYKGLFNQVEGACKQIVRDMQLPITLVNVVNFAVESWRSGAPRSWAQSVYSIWSNLAKDILPQPTDTEIQDLTKRVEIIEYVVNLFKELISKLAKEFGSER</sequence>
<proteinExistence type="predicted"/>
<reference evidence="1" key="1">
    <citation type="journal article" date="2014" name="Front. Microbiol.">
        <title>High frequency of phylogenetically diverse reductive dehalogenase-homologous genes in deep subseafloor sedimentary metagenomes.</title>
        <authorList>
            <person name="Kawai M."/>
            <person name="Futagami T."/>
            <person name="Toyoda A."/>
            <person name="Takaki Y."/>
            <person name="Nishi S."/>
            <person name="Hori S."/>
            <person name="Arai W."/>
            <person name="Tsubouchi T."/>
            <person name="Morono Y."/>
            <person name="Uchiyama I."/>
            <person name="Ito T."/>
            <person name="Fujiyama A."/>
            <person name="Inagaki F."/>
            <person name="Takami H."/>
        </authorList>
    </citation>
    <scope>NUCLEOTIDE SEQUENCE</scope>
    <source>
        <strain evidence="1">Expedition CK06-06</strain>
    </source>
</reference>
<accession>X1M483</accession>
<gene>
    <name evidence="1" type="ORF">S06H3_28101</name>
</gene>
<feature type="non-terminal residue" evidence="1">
    <location>
        <position position="1"/>
    </location>
</feature>
<protein>
    <submittedName>
        <fullName evidence="1">Uncharacterized protein</fullName>
    </submittedName>
</protein>